<evidence type="ECO:0000313" key="1">
    <source>
        <dbReference type="EMBL" id="MBM7797571.1"/>
    </source>
</evidence>
<evidence type="ECO:0000313" key="2">
    <source>
        <dbReference type="Proteomes" id="UP000704762"/>
    </source>
</evidence>
<sequence length="313" mass="34089">MATTKIIVPEGLAASHDKYFGAAGRKWVDELPKLAADGLDRWQLRPDGEPTFGAVALVLPVVRADETLAVLKLQPVDEETCGEPLALTSWAGLGAVSLLEHDAGSGSMLLERLDATRSLASVADDAEALQVIAVLLTRLNAAPAPAGLRRLADLAAAMLTEAPRILAELPDGTDRRLLVACADHLRELLTEPVEERLLHWDLHYFNVLASLGDQQEPWRVIDPKPLVGDPGFELLPALWNRWDEVVATGNVTRAVLHRFDLMTDITGLDRSRARAWTLARVLQNALWDLGKFGETAVQPSHRAIAQSLLGRDS</sequence>
<keyword evidence="2" id="KW-1185">Reference proteome</keyword>
<comment type="caution">
    <text evidence="1">The sequence shown here is derived from an EMBL/GenBank/DDBJ whole genome shotgun (WGS) entry which is preliminary data.</text>
</comment>
<reference evidence="1 2" key="1">
    <citation type="submission" date="2021-01" db="EMBL/GenBank/DDBJ databases">
        <title>Sequencing the genomes of 1000 actinobacteria strains.</title>
        <authorList>
            <person name="Klenk H.-P."/>
        </authorList>
    </citation>
    <scope>NUCLEOTIDE SEQUENCE [LARGE SCALE GENOMIC DNA]</scope>
    <source>
        <strain evidence="1 2">DSM 18662</strain>
    </source>
</reference>
<dbReference type="Proteomes" id="UP000704762">
    <property type="component" value="Unassembled WGS sequence"/>
</dbReference>
<protein>
    <submittedName>
        <fullName evidence="1">Streptomycin 6-kinase</fullName>
    </submittedName>
</protein>
<dbReference type="EMBL" id="JAFBCF010000001">
    <property type="protein sequence ID" value="MBM7797571.1"/>
    <property type="molecule type" value="Genomic_DNA"/>
</dbReference>
<gene>
    <name evidence="1" type="ORF">JOE57_000492</name>
</gene>
<accession>A0ABS2REZ7</accession>
<dbReference type="Pfam" id="PF04655">
    <property type="entry name" value="APH_6_hur"/>
    <property type="match status" value="1"/>
</dbReference>
<organism evidence="1 2">
    <name type="scientific">Microlunatus panaciterrae</name>
    <dbReference type="NCBI Taxonomy" id="400768"/>
    <lineage>
        <taxon>Bacteria</taxon>
        <taxon>Bacillati</taxon>
        <taxon>Actinomycetota</taxon>
        <taxon>Actinomycetes</taxon>
        <taxon>Propionibacteriales</taxon>
        <taxon>Propionibacteriaceae</taxon>
        <taxon>Microlunatus</taxon>
    </lineage>
</organism>
<name>A0ABS2REZ7_9ACTN</name>
<dbReference type="InterPro" id="IPR006748">
    <property type="entry name" value="NH2Glyco/OHUrea_AB-resist_kin"/>
</dbReference>
<proteinExistence type="predicted"/>
<dbReference type="InterPro" id="IPR011009">
    <property type="entry name" value="Kinase-like_dom_sf"/>
</dbReference>
<dbReference type="RefSeq" id="WP_204916236.1">
    <property type="nucleotide sequence ID" value="NZ_BAAAQP010000011.1"/>
</dbReference>
<dbReference type="SUPFAM" id="SSF56112">
    <property type="entry name" value="Protein kinase-like (PK-like)"/>
    <property type="match status" value="1"/>
</dbReference>